<dbReference type="EC" id="6.5.1.1" evidence="1"/>
<gene>
    <name evidence="6" type="ORF">Cba03nite_38310</name>
</gene>
<dbReference type="InterPro" id="IPR012340">
    <property type="entry name" value="NA-bd_OB-fold"/>
</dbReference>
<comment type="caution">
    <text evidence="6">The sequence shown here is derived from an EMBL/GenBank/DDBJ whole genome shotgun (WGS) entry which is preliminary data.</text>
</comment>
<dbReference type="EMBL" id="BONF01000020">
    <property type="protein sequence ID" value="GIF82482.1"/>
    <property type="molecule type" value="Genomic_DNA"/>
</dbReference>
<dbReference type="GO" id="GO:0005524">
    <property type="term" value="F:ATP binding"/>
    <property type="evidence" value="ECO:0007669"/>
    <property type="project" value="InterPro"/>
</dbReference>
<evidence type="ECO:0000256" key="1">
    <source>
        <dbReference type="ARBA" id="ARBA00012727"/>
    </source>
</evidence>
<protein>
    <recommendedName>
        <fullName evidence="1">DNA ligase (ATP)</fullName>
        <ecNumber evidence="1">6.5.1.1</ecNumber>
    </recommendedName>
</protein>
<feature type="domain" description="DNA ligase ATP-dependent C-terminal" evidence="5">
    <location>
        <begin position="172"/>
        <end position="261"/>
    </location>
</feature>
<dbReference type="GO" id="GO:0006310">
    <property type="term" value="P:DNA recombination"/>
    <property type="evidence" value="ECO:0007669"/>
    <property type="project" value="InterPro"/>
</dbReference>
<name>A0A8J3NIU5_9ACTN</name>
<dbReference type="SUPFAM" id="SSF50249">
    <property type="entry name" value="Nucleic acid-binding proteins"/>
    <property type="match status" value="1"/>
</dbReference>
<dbReference type="Pfam" id="PF04679">
    <property type="entry name" value="DNA_ligase_A_C"/>
    <property type="match status" value="1"/>
</dbReference>
<evidence type="ECO:0000313" key="6">
    <source>
        <dbReference type="EMBL" id="GIF82482.1"/>
    </source>
</evidence>
<dbReference type="Gene3D" id="2.40.50.140">
    <property type="entry name" value="Nucleic acid-binding proteins"/>
    <property type="match status" value="1"/>
</dbReference>
<evidence type="ECO:0000256" key="3">
    <source>
        <dbReference type="ARBA" id="ARBA00034003"/>
    </source>
</evidence>
<dbReference type="InterPro" id="IPR012309">
    <property type="entry name" value="DNA_ligase_ATP-dep_C"/>
</dbReference>
<organism evidence="6 7">
    <name type="scientific">Catellatospora bangladeshensis</name>
    <dbReference type="NCBI Taxonomy" id="310355"/>
    <lineage>
        <taxon>Bacteria</taxon>
        <taxon>Bacillati</taxon>
        <taxon>Actinomycetota</taxon>
        <taxon>Actinomycetes</taxon>
        <taxon>Micromonosporales</taxon>
        <taxon>Micromonosporaceae</taxon>
        <taxon>Catellatospora</taxon>
    </lineage>
</organism>
<evidence type="ECO:0000256" key="2">
    <source>
        <dbReference type="ARBA" id="ARBA00022598"/>
    </source>
</evidence>
<evidence type="ECO:0000259" key="4">
    <source>
        <dbReference type="Pfam" id="PF01068"/>
    </source>
</evidence>
<keyword evidence="7" id="KW-1185">Reference proteome</keyword>
<sequence>MIRYAPMLATAGPLPSGPQWAYEVKWDGFRAVYAAGRFHGRSGRQLAGPRMPELAEMLDGELVAFDAHGRPSFQALQQGVPPVYVAFDVIRLDLAYDERRAVLDGLGLATVSPSFEDGQAVVAAARELGLEGVVAKRRASRYQPGVRSPDWVKWKFVRTGEFVIGGWRPGARPLGALLIGTPLPDGTLRYRGRVGGGLTVRVERALLPVLRELAREASPFTGPAEAGTWVEPLLVVEVRYSEVTTDGRLRFPVFLRLRPDKLPGDCVGEDCG</sequence>
<dbReference type="Pfam" id="PF01068">
    <property type="entry name" value="DNA_ligase_A_M"/>
    <property type="match status" value="1"/>
</dbReference>
<dbReference type="AlphaFoldDB" id="A0A8J3NIU5"/>
<comment type="catalytic activity">
    <reaction evidence="3">
        <text>ATP + (deoxyribonucleotide)n-3'-hydroxyl + 5'-phospho-(deoxyribonucleotide)m = (deoxyribonucleotide)n+m + AMP + diphosphate.</text>
        <dbReference type="EC" id="6.5.1.1"/>
    </reaction>
</comment>
<dbReference type="GO" id="GO:0003910">
    <property type="term" value="F:DNA ligase (ATP) activity"/>
    <property type="evidence" value="ECO:0007669"/>
    <property type="project" value="UniProtKB-EC"/>
</dbReference>
<dbReference type="Gene3D" id="3.30.1490.70">
    <property type="match status" value="1"/>
</dbReference>
<dbReference type="Proteomes" id="UP000601223">
    <property type="component" value="Unassembled WGS sequence"/>
</dbReference>
<evidence type="ECO:0000313" key="7">
    <source>
        <dbReference type="Proteomes" id="UP000601223"/>
    </source>
</evidence>
<dbReference type="CDD" id="cd07971">
    <property type="entry name" value="OBF_DNA_ligase_LigD"/>
    <property type="match status" value="1"/>
</dbReference>
<evidence type="ECO:0000259" key="5">
    <source>
        <dbReference type="Pfam" id="PF04679"/>
    </source>
</evidence>
<feature type="domain" description="ATP-dependent DNA ligase family profile" evidence="4">
    <location>
        <begin position="18"/>
        <end position="155"/>
    </location>
</feature>
<accession>A0A8J3NIU5</accession>
<dbReference type="GO" id="GO:0006281">
    <property type="term" value="P:DNA repair"/>
    <property type="evidence" value="ECO:0007669"/>
    <property type="project" value="InterPro"/>
</dbReference>
<keyword evidence="2" id="KW-0436">Ligase</keyword>
<dbReference type="SUPFAM" id="SSF56091">
    <property type="entry name" value="DNA ligase/mRNA capping enzyme, catalytic domain"/>
    <property type="match status" value="1"/>
</dbReference>
<dbReference type="Gene3D" id="3.30.470.30">
    <property type="entry name" value="DNA ligase/mRNA capping enzyme"/>
    <property type="match status" value="1"/>
</dbReference>
<reference evidence="6 7" key="1">
    <citation type="submission" date="2021-01" db="EMBL/GenBank/DDBJ databases">
        <title>Whole genome shotgun sequence of Catellatospora bangladeshensis NBRC 107357.</title>
        <authorList>
            <person name="Komaki H."/>
            <person name="Tamura T."/>
        </authorList>
    </citation>
    <scope>NUCLEOTIDE SEQUENCE [LARGE SCALE GENOMIC DNA]</scope>
    <source>
        <strain evidence="6 7">NBRC 107357</strain>
    </source>
</reference>
<proteinExistence type="predicted"/>
<dbReference type="InterPro" id="IPR012310">
    <property type="entry name" value="DNA_ligase_ATP-dep_cent"/>
</dbReference>